<feature type="region of interest" description="Disordered" evidence="1">
    <location>
        <begin position="1"/>
        <end position="21"/>
    </location>
</feature>
<organism evidence="2 3">
    <name type="scientific">Cocos nucifera</name>
    <name type="common">Coconut palm</name>
    <dbReference type="NCBI Taxonomy" id="13894"/>
    <lineage>
        <taxon>Eukaryota</taxon>
        <taxon>Viridiplantae</taxon>
        <taxon>Streptophyta</taxon>
        <taxon>Embryophyta</taxon>
        <taxon>Tracheophyta</taxon>
        <taxon>Spermatophyta</taxon>
        <taxon>Magnoliopsida</taxon>
        <taxon>Liliopsida</taxon>
        <taxon>Arecaceae</taxon>
        <taxon>Arecoideae</taxon>
        <taxon>Cocoseae</taxon>
        <taxon>Attaleinae</taxon>
        <taxon>Cocos</taxon>
    </lineage>
</organism>
<dbReference type="Proteomes" id="UP000797356">
    <property type="component" value="Chromosome 7"/>
</dbReference>
<reference evidence="2" key="2">
    <citation type="submission" date="2019-07" db="EMBL/GenBank/DDBJ databases">
        <authorList>
            <person name="Yang Y."/>
            <person name="Bocs S."/>
            <person name="Baudouin L."/>
        </authorList>
    </citation>
    <scope>NUCLEOTIDE SEQUENCE</scope>
    <source>
        <tissue evidence="2">Spear leaf of Hainan Tall coconut</tissue>
    </source>
</reference>
<dbReference type="AlphaFoldDB" id="A0A8K0IDK5"/>
<gene>
    <name evidence="2" type="ORF">COCNU_07G000180</name>
</gene>
<comment type="caution">
    <text evidence="2">The sequence shown here is derived from an EMBL/GenBank/DDBJ whole genome shotgun (WGS) entry which is preliminary data.</text>
</comment>
<reference evidence="2" key="1">
    <citation type="journal article" date="2017" name="Gigascience">
        <title>The genome draft of coconut (Cocos nucifera).</title>
        <authorList>
            <person name="Xiao Y."/>
            <person name="Xu P."/>
            <person name="Fan H."/>
            <person name="Baudouin L."/>
            <person name="Xia W."/>
            <person name="Bocs S."/>
            <person name="Xu J."/>
            <person name="Li Q."/>
            <person name="Guo A."/>
            <person name="Zhou L."/>
            <person name="Li J."/>
            <person name="Wu Y."/>
            <person name="Ma Z."/>
            <person name="Armero A."/>
            <person name="Issali A.E."/>
            <person name="Liu N."/>
            <person name="Peng M."/>
            <person name="Yang Y."/>
        </authorList>
    </citation>
    <scope>NUCLEOTIDE SEQUENCE</scope>
    <source>
        <tissue evidence="2">Spear leaf of Hainan Tall coconut</tissue>
    </source>
</reference>
<proteinExistence type="predicted"/>
<evidence type="ECO:0000313" key="3">
    <source>
        <dbReference type="Proteomes" id="UP000797356"/>
    </source>
</evidence>
<sequence length="130" mass="14766">MHPDLAPNSKSATLRPRELAQSTHASTQNLIYFNPKATPLVFVSDSNLLLSESPEITTEERSRLLLRKSEWEGRDHRYVAQAALLAEREPPLPHQRPRRSSRSMAAETLAIAGDRIGTRIDKWDDKNIRV</sequence>
<dbReference type="EMBL" id="CM017878">
    <property type="protein sequence ID" value="KAG1353906.1"/>
    <property type="molecule type" value="Genomic_DNA"/>
</dbReference>
<name>A0A8K0IDK5_COCNU</name>
<evidence type="ECO:0000256" key="1">
    <source>
        <dbReference type="SAM" id="MobiDB-lite"/>
    </source>
</evidence>
<evidence type="ECO:0000313" key="2">
    <source>
        <dbReference type="EMBL" id="KAG1353906.1"/>
    </source>
</evidence>
<protein>
    <submittedName>
        <fullName evidence="2">Uncharacterized protein</fullName>
    </submittedName>
</protein>
<accession>A0A8K0IDK5</accession>
<keyword evidence="3" id="KW-1185">Reference proteome</keyword>